<dbReference type="ExpressionAtlas" id="Q9XIK2">
    <property type="expression patterns" value="baseline and differential"/>
</dbReference>
<dbReference type="InterPro" id="IPR001611">
    <property type="entry name" value="Leu-rich_rpt"/>
</dbReference>
<organism evidence="1">
    <name type="scientific">Arabidopsis thaliana</name>
    <name type="common">Mouse-ear cress</name>
    <dbReference type="NCBI Taxonomy" id="3702"/>
    <lineage>
        <taxon>Eukaryota</taxon>
        <taxon>Viridiplantae</taxon>
        <taxon>Streptophyta</taxon>
        <taxon>Embryophyta</taxon>
        <taxon>Tracheophyta</taxon>
        <taxon>Spermatophyta</taxon>
        <taxon>Magnoliopsida</taxon>
        <taxon>eudicotyledons</taxon>
        <taxon>Gunneridae</taxon>
        <taxon>Pentapetalae</taxon>
        <taxon>rosids</taxon>
        <taxon>malvids</taxon>
        <taxon>Brassicales</taxon>
        <taxon>Brassicaceae</taxon>
        <taxon>Camelineae</taxon>
        <taxon>Arabidopsis</taxon>
    </lineage>
</organism>
<reference key="2">
    <citation type="journal article" date="2000" name="Nature">
        <title>Sequence and analysis of chromosome 1 of the plant Arabidopsis thaliana.</title>
        <authorList>
            <person name="Theologis A."/>
            <person name="Ecker J.R."/>
            <person name="Palm C.J."/>
            <person name="Federspiel N.A."/>
            <person name="Kaul S."/>
            <person name="White O."/>
            <person name="Alonso J."/>
            <person name="Altafi H."/>
            <person name="Araujo R."/>
            <person name="Bowman C.L."/>
            <person name="Brooks S.Y."/>
            <person name="Buehler E."/>
            <person name="Chan A."/>
            <person name="Chao Q."/>
            <person name="Chen H."/>
            <person name="Cheuk R.F."/>
            <person name="Chin C.W."/>
            <person name="Chung M.K."/>
            <person name="Conn L."/>
            <person name="Conway A.B."/>
            <person name="Conway A.R."/>
            <person name="Creasy T.H."/>
            <person name="Dewar K."/>
            <person name="Dunn P."/>
            <person name="Etgu P."/>
            <person name="Feldblyum T.V."/>
            <person name="Feng J."/>
            <person name="Fong B."/>
            <person name="Fujii C.Y."/>
            <person name="Gill J.E."/>
            <person name="Goldsmith A.D."/>
            <person name="Haas B."/>
            <person name="Hansen N.F."/>
            <person name="Hughes B."/>
            <person name="Huizar L."/>
            <person name="Hunter J.L."/>
            <person name="Jenkins J."/>
            <person name="Johnson-Hopson C."/>
            <person name="Khan S."/>
            <person name="Khaykin E."/>
            <person name="Kim C.J."/>
            <person name="Koo H.L."/>
            <person name="Kremenetskaia I."/>
            <person name="Kurtz D.B."/>
            <person name="Kwan A."/>
            <person name="Lam B."/>
            <person name="Langin-Hooper S."/>
            <person name="Lee A."/>
            <person name="Lee J.M."/>
            <person name="Lenz C.A."/>
            <person name="Li J.H."/>
            <person name="Li Y."/>
            <person name="Lin X."/>
            <person name="Liu S.X."/>
            <person name="Liu Z.A."/>
            <person name="Luros J.S."/>
            <person name="Maiti R."/>
            <person name="Marziali A."/>
            <person name="Militscher J."/>
            <person name="Miranda M."/>
            <person name="Nguyen M."/>
            <person name="Nierman W.C."/>
            <person name="Osborne B.I."/>
            <person name="Pai G."/>
            <person name="Peterson J."/>
            <person name="Pham P.K."/>
            <person name="Rizzo M."/>
            <person name="Rooney T."/>
            <person name="Rowley D."/>
            <person name="Sakano H."/>
            <person name="Salzberg S.L."/>
            <person name="Schwartz J.R."/>
            <person name="Shinn P."/>
            <person name="Southwick A.M."/>
            <person name="Sun H."/>
            <person name="Tallon L.J."/>
            <person name="Tambunga G."/>
            <person name="Toriumi M.J."/>
            <person name="Town C.D."/>
            <person name="Utterback T."/>
            <person name="Van Aken S."/>
            <person name="Vaysberg M."/>
            <person name="Vysotskaia V.S."/>
            <person name="Walker M."/>
            <person name="Wu D."/>
            <person name="Yu G."/>
            <person name="Fraser C.M."/>
            <person name="Venter J.C."/>
            <person name="Davis R.W."/>
        </authorList>
    </citation>
    <scope>NUCLEOTIDE SEQUENCE [LARGE SCALE GENOMIC DNA]</scope>
    <source>
        <strain>cv. Columbia</strain>
    </source>
</reference>
<dbReference type="Gene3D" id="3.80.10.10">
    <property type="entry name" value="Ribonuclease Inhibitor"/>
    <property type="match status" value="4"/>
</dbReference>
<sequence>MASSSTSSLNLHSLPKVILLNRLFVSPVVIHHRSPRLPAIKAAYNSDGGSKRSRVYKESQAASGFPNAKVQQIASSVLPLGSFAVVTFGTSIARRASFVYPSLLKTWTILWKVVGKFMSPKSPKTSAGENNSSTQGVKWSIGAGTNLLQGFAAKVDREAKQRLNEFAKELRSFRSVDMSGCNFGDEGLFFLAESLGYNQTVEEVSFSANGITAAGVKAFDGVLQSNIMLKILNLSGNPIGDEGAKTLCATLMENSSIEILQLNSTDIGDEGAKEIAELLKRNSTLRIIELNNNMIDYSVSFFCSCVVQLYFRLTYQVYELNLGNYGGALGANALAKGLEGNKSLRELHLHGNSIGDEGTRALMAGLSSHKGKVALLDLGNNSISAKGAFYVAEYIKRSKSLVWLNLYMNDIGDEVHIYPIYNNNLDCVCASLISENLVSFCSVVYLKDFQWFQGAEKIADSLKQNRSIATIDLGGNNIHAEGVNAIAQALKDNAIITTLEVGYNPIGPDGAKALSEILKFHGNVKTLKLGWCQVKPVHNSLSRNKSISSQLLISFCHGSFHFLFLQIAAKGAEHVADMLRYNNTISVLDLRANGLRDEGASCLARSLKVVNEALTSVDLGFNEIRDDGAFAIAQALKANEDVTVTSINLGNNFITKFGQSALTDARDHVLEMTEKEVEIFF</sequence>
<accession>Q9XIK2</accession>
<evidence type="ECO:0000313" key="1">
    <source>
        <dbReference type="EMBL" id="AAD39572.1"/>
    </source>
</evidence>
<proteinExistence type="predicted"/>
<name>Q9XIK2_ARATH</name>
<dbReference type="PANTHER" id="PTHR24114:SF2">
    <property type="entry name" value="F-BOX DOMAIN-CONTAINING PROTEIN-RELATED"/>
    <property type="match status" value="1"/>
</dbReference>
<protein>
    <submittedName>
        <fullName evidence="1">T10O24.12</fullName>
    </submittedName>
</protein>
<reference evidence="1" key="1">
    <citation type="submission" date="1999-04" db="EMBL/GenBank/DDBJ databases">
        <title>Genomic sequence for Arabidopsis thaliana BAC T10O24 from Chromosome 1.</title>
        <authorList>
            <person name="Shinn P."/>
            <person name="Brooks S."/>
            <person name="Buehler E."/>
            <person name="Chao Q."/>
            <person name="Dunn P."/>
            <person name="Khan S."/>
            <person name="Kim C."/>
            <person name="Walker M."/>
            <person name="Altafi H."/>
            <person name="Araujo R."/>
            <person name="Conn L."/>
            <person name="Conway A.B."/>
            <person name="Gonzalez A."/>
            <person name="Hansen N.F."/>
            <person name="Huizar L."/>
            <person name="Kremenetskaia I."/>
            <person name="Lenz C."/>
            <person name="Li J."/>
            <person name="Liu S."/>
            <person name="Luros S."/>
            <person name="Rowley D."/>
            <person name="Schwartz J."/>
            <person name="Toriumi M."/>
            <person name="Vysotskaia V."/>
            <person name="Yu G."/>
            <person name="Davis R.W."/>
            <person name="Federspiel N.A."/>
            <person name="Theologis A."/>
            <person name="Ecker J.R."/>
        </authorList>
    </citation>
    <scope>NUCLEOTIDE SEQUENCE</scope>
</reference>
<dbReference type="Pfam" id="PF13516">
    <property type="entry name" value="LRR_6"/>
    <property type="match status" value="9"/>
</dbReference>
<dbReference type="InterPro" id="IPR032675">
    <property type="entry name" value="LRR_dom_sf"/>
</dbReference>
<reference evidence="1" key="3">
    <citation type="submission" date="2000-06" db="EMBL/GenBank/DDBJ databases">
        <authorList>
            <person name="Shinn P."/>
            <person name="Brooks S."/>
            <person name="Buehler E."/>
            <person name="Chao Q."/>
            <person name="Cheuk R."/>
            <person name="Johnson-Hopson C."/>
            <person name="Khan S."/>
            <person name="Kim C."/>
            <person name="Altafi H."/>
            <person name="Bei B."/>
            <person name="Chin C."/>
            <person name="Chiou J."/>
            <person name="Choi E."/>
            <person name="Conn L."/>
            <person name="Conway A."/>
            <person name="Gonzalez A."/>
            <person name="Hansen N."/>
            <person name="Howing B."/>
            <person name="Koo T."/>
            <person name="Lam B."/>
            <person name="Lee J."/>
            <person name="Lenz C."/>
            <person name="Li J."/>
            <person name="Liu A."/>
            <person name="Liu J."/>
            <person name="Liu S."/>
            <person name="Mukharsky N."/>
            <person name="Nguyen M."/>
            <person name="Palm C."/>
            <person name="Pham P."/>
            <person name="Sakano H."/>
            <person name="Schwartz J."/>
            <person name="Southwick A."/>
            <person name="Thaveri A."/>
            <person name="Toriumi M."/>
            <person name="Vaysberg M."/>
            <person name="Yu G."/>
            <person name="Davis R."/>
            <person name="Federspiel N."/>
            <person name="Theologis A."/>
            <person name="Ecker J."/>
        </authorList>
    </citation>
    <scope>NUCLEOTIDE SEQUENCE</scope>
</reference>
<dbReference type="SMART" id="SM00368">
    <property type="entry name" value="LRR_RI"/>
    <property type="match status" value="10"/>
</dbReference>
<dbReference type="PANTHER" id="PTHR24114">
    <property type="entry name" value="LEUCINE RICH REPEAT FAMILY PROTEIN"/>
    <property type="match status" value="1"/>
</dbReference>
<dbReference type="SUPFAM" id="SSF52047">
    <property type="entry name" value="RNI-like"/>
    <property type="match status" value="1"/>
</dbReference>
<dbReference type="AlphaFoldDB" id="Q9XIK2"/>
<dbReference type="EMBL" id="AC007067">
    <property type="protein sequence ID" value="AAD39572.1"/>
    <property type="molecule type" value="Genomic_DNA"/>
</dbReference>
<dbReference type="FunFam" id="3.80.10.10:FF:000933">
    <property type="entry name" value="RNI-like superfamily protein"/>
    <property type="match status" value="1"/>
</dbReference>
<dbReference type="InterPro" id="IPR052394">
    <property type="entry name" value="LRR-containing"/>
</dbReference>